<protein>
    <submittedName>
        <fullName evidence="1">Uncharacterized protein</fullName>
    </submittedName>
</protein>
<name>A0A3S4YXX9_BARVI</name>
<dbReference type="AlphaFoldDB" id="A0A3S4YXX9"/>
<reference evidence="1 2" key="1">
    <citation type="submission" date="2018-12" db="EMBL/GenBank/DDBJ databases">
        <authorList>
            <consortium name="Pathogen Informatics"/>
        </authorList>
    </citation>
    <scope>NUCLEOTIDE SEQUENCE [LARGE SCALE GENOMIC DNA]</scope>
    <source>
        <strain evidence="1 2">NCTC12905</strain>
    </source>
</reference>
<evidence type="ECO:0000313" key="2">
    <source>
        <dbReference type="Proteomes" id="UP000274201"/>
    </source>
</evidence>
<organism evidence="1 2">
    <name type="scientific">Bartonella vinsonii</name>
    <name type="common">Rochalimaea vinsonii</name>
    <dbReference type="NCBI Taxonomy" id="33047"/>
    <lineage>
        <taxon>Bacteria</taxon>
        <taxon>Pseudomonadati</taxon>
        <taxon>Pseudomonadota</taxon>
        <taxon>Alphaproteobacteria</taxon>
        <taxon>Hyphomicrobiales</taxon>
        <taxon>Bartonellaceae</taxon>
        <taxon>Bartonella</taxon>
    </lineage>
</organism>
<accession>A0A3S4YXX9</accession>
<dbReference type="EMBL" id="LR134529">
    <property type="protein sequence ID" value="VEJ44527.1"/>
    <property type="molecule type" value="Genomic_DNA"/>
</dbReference>
<evidence type="ECO:0000313" key="1">
    <source>
        <dbReference type="EMBL" id="VEJ44527.1"/>
    </source>
</evidence>
<proteinExistence type="predicted"/>
<dbReference type="Proteomes" id="UP000274201">
    <property type="component" value="Chromosome"/>
</dbReference>
<sequence length="36" mass="4093">MCLSCVRAPFFEKVKEGACEVFNTTEDYICCKLRAS</sequence>
<gene>
    <name evidence="1" type="ORF">NCTC12905_00163</name>
</gene>